<feature type="compositionally biased region" description="Gly residues" evidence="1">
    <location>
        <begin position="145"/>
        <end position="154"/>
    </location>
</feature>
<gene>
    <name evidence="2" type="ORF">O181_088670</name>
</gene>
<feature type="region of interest" description="Disordered" evidence="1">
    <location>
        <begin position="128"/>
        <end position="163"/>
    </location>
</feature>
<comment type="caution">
    <text evidence="2">The sequence shown here is derived from an EMBL/GenBank/DDBJ whole genome shotgun (WGS) entry which is preliminary data.</text>
</comment>
<evidence type="ECO:0000313" key="2">
    <source>
        <dbReference type="EMBL" id="MBW0548955.1"/>
    </source>
</evidence>
<name>A0A9Q3IRX1_9BASI</name>
<dbReference type="Proteomes" id="UP000765509">
    <property type="component" value="Unassembled WGS sequence"/>
</dbReference>
<proteinExistence type="predicted"/>
<feature type="non-terminal residue" evidence="2">
    <location>
        <position position="1"/>
    </location>
</feature>
<organism evidence="2 3">
    <name type="scientific">Austropuccinia psidii MF-1</name>
    <dbReference type="NCBI Taxonomy" id="1389203"/>
    <lineage>
        <taxon>Eukaryota</taxon>
        <taxon>Fungi</taxon>
        <taxon>Dikarya</taxon>
        <taxon>Basidiomycota</taxon>
        <taxon>Pucciniomycotina</taxon>
        <taxon>Pucciniomycetes</taxon>
        <taxon>Pucciniales</taxon>
        <taxon>Sphaerophragmiaceae</taxon>
        <taxon>Austropuccinia</taxon>
    </lineage>
</organism>
<evidence type="ECO:0000313" key="3">
    <source>
        <dbReference type="Proteomes" id="UP000765509"/>
    </source>
</evidence>
<accession>A0A9Q3IRX1</accession>
<reference evidence="2" key="1">
    <citation type="submission" date="2021-03" db="EMBL/GenBank/DDBJ databases">
        <title>Draft genome sequence of rust myrtle Austropuccinia psidii MF-1, a brazilian biotype.</title>
        <authorList>
            <person name="Quecine M.C."/>
            <person name="Pachon D.M.R."/>
            <person name="Bonatelli M.L."/>
            <person name="Correr F.H."/>
            <person name="Franceschini L.M."/>
            <person name="Leite T.F."/>
            <person name="Margarido G.R.A."/>
            <person name="Almeida C.A."/>
            <person name="Ferrarezi J.A."/>
            <person name="Labate C.A."/>
        </authorList>
    </citation>
    <scope>NUCLEOTIDE SEQUENCE</scope>
    <source>
        <strain evidence="2">MF-1</strain>
    </source>
</reference>
<protein>
    <submittedName>
        <fullName evidence="2">Uncharacterized protein</fullName>
    </submittedName>
</protein>
<keyword evidence="3" id="KW-1185">Reference proteome</keyword>
<feature type="compositionally biased region" description="Basic and acidic residues" evidence="1">
    <location>
        <begin position="220"/>
        <end position="230"/>
    </location>
</feature>
<evidence type="ECO:0000256" key="1">
    <source>
        <dbReference type="SAM" id="MobiDB-lite"/>
    </source>
</evidence>
<sequence>MVGCIINSITLLHTTFIRLYLLITSYSVKYWHKNSVPDILEENYILLEIQSQANTPVTPSEPEGSKGKGKRHSEGLITAKKWTPIATWRNRKPQTSSSIQGKPTLTTCTGKITIINPVSPVHLRNLGFQRNQPEDREGLSRTGIPGRGHLGHSGGWQDTEGNHTHPAIHFKIQQEPQNRGLERHGSSSSAPPTPQRFISMEHGQQEVQPGIPLGRTWSKLPEDLSQRDGLQRPYGNHK</sequence>
<feature type="region of interest" description="Disordered" evidence="1">
    <location>
        <begin position="178"/>
        <end position="238"/>
    </location>
</feature>
<dbReference type="EMBL" id="AVOT02054229">
    <property type="protein sequence ID" value="MBW0548955.1"/>
    <property type="molecule type" value="Genomic_DNA"/>
</dbReference>
<dbReference type="AlphaFoldDB" id="A0A9Q3IRX1"/>